<dbReference type="GO" id="GO:0003924">
    <property type="term" value="F:GTPase activity"/>
    <property type="evidence" value="ECO:0007669"/>
    <property type="project" value="InterPro"/>
</dbReference>
<dbReference type="InterPro" id="IPR027417">
    <property type="entry name" value="P-loop_NTPase"/>
</dbReference>
<dbReference type="InterPro" id="IPR005225">
    <property type="entry name" value="Small_GTP-bd"/>
</dbReference>
<dbReference type="PROSITE" id="PS51421">
    <property type="entry name" value="RAS"/>
    <property type="match status" value="1"/>
</dbReference>
<evidence type="ECO:0000256" key="1">
    <source>
        <dbReference type="ARBA" id="ARBA00006270"/>
    </source>
</evidence>
<dbReference type="SMART" id="SM00173">
    <property type="entry name" value="RAS"/>
    <property type="match status" value="1"/>
</dbReference>
<dbReference type="GO" id="GO:0005525">
    <property type="term" value="F:GTP binding"/>
    <property type="evidence" value="ECO:0007669"/>
    <property type="project" value="UniProtKB-KW"/>
</dbReference>
<dbReference type="InterPro" id="IPR050305">
    <property type="entry name" value="Small_GTPase_Rab"/>
</dbReference>
<name>A0A6B2LLG8_9EUKA</name>
<dbReference type="PROSITE" id="PS51419">
    <property type="entry name" value="RAB"/>
    <property type="match status" value="1"/>
</dbReference>
<dbReference type="SMART" id="SM00174">
    <property type="entry name" value="RHO"/>
    <property type="match status" value="1"/>
</dbReference>
<dbReference type="Pfam" id="PF00071">
    <property type="entry name" value="Ras"/>
    <property type="match status" value="1"/>
</dbReference>
<dbReference type="CDD" id="cd00154">
    <property type="entry name" value="Rab"/>
    <property type="match status" value="1"/>
</dbReference>
<proteinExistence type="inferred from homology"/>
<evidence type="ECO:0000313" key="5">
    <source>
        <dbReference type="EMBL" id="NDV37670.1"/>
    </source>
</evidence>
<dbReference type="NCBIfam" id="TIGR00231">
    <property type="entry name" value="small_GTP"/>
    <property type="match status" value="1"/>
</dbReference>
<comment type="similarity">
    <text evidence="1">Belongs to the small GTPase superfamily. Rab family.</text>
</comment>
<keyword evidence="3" id="KW-0342">GTP-binding</keyword>
<keyword evidence="2" id="KW-0547">Nucleotide-binding</keyword>
<dbReference type="EMBL" id="GIBP01008701">
    <property type="protein sequence ID" value="NDV37670.1"/>
    <property type="molecule type" value="Transcribed_RNA"/>
</dbReference>
<evidence type="ECO:0008006" key="6">
    <source>
        <dbReference type="Google" id="ProtNLM"/>
    </source>
</evidence>
<keyword evidence="4" id="KW-0449">Lipoprotein</keyword>
<dbReference type="FunFam" id="3.40.50.300:FF:001447">
    <property type="entry name" value="Ras-related protein Rab-1B"/>
    <property type="match status" value="1"/>
</dbReference>
<evidence type="ECO:0000256" key="3">
    <source>
        <dbReference type="ARBA" id="ARBA00023134"/>
    </source>
</evidence>
<dbReference type="SMART" id="SM00175">
    <property type="entry name" value="RAB"/>
    <property type="match status" value="1"/>
</dbReference>
<sequence>MVYRFADNTFSETYVHTIGVDFKIRMIRRDDIIFKLQIWDFGMKPMVFPSNYYKGVEGILVVYDVTKLLSFHNVVLWLEDIKKRSSPRVTVYLVGNKVDLIEERVVSFQEGQSLANQYQVPYFETSTKDGTNVEQLFESLTLSIFNF</sequence>
<dbReference type="Gene3D" id="3.40.50.300">
    <property type="entry name" value="P-loop containing nucleotide triphosphate hydrolases"/>
    <property type="match status" value="1"/>
</dbReference>
<dbReference type="PANTHER" id="PTHR47980">
    <property type="entry name" value="LD44762P"/>
    <property type="match status" value="1"/>
</dbReference>
<organism evidence="5">
    <name type="scientific">Arcella intermedia</name>
    <dbReference type="NCBI Taxonomy" id="1963864"/>
    <lineage>
        <taxon>Eukaryota</taxon>
        <taxon>Amoebozoa</taxon>
        <taxon>Tubulinea</taxon>
        <taxon>Elardia</taxon>
        <taxon>Arcellinida</taxon>
        <taxon>Sphaerothecina</taxon>
        <taxon>Arcellidae</taxon>
        <taxon>Arcella</taxon>
    </lineage>
</organism>
<evidence type="ECO:0000256" key="4">
    <source>
        <dbReference type="ARBA" id="ARBA00023288"/>
    </source>
</evidence>
<dbReference type="PRINTS" id="PR00449">
    <property type="entry name" value="RASTRNSFRMNG"/>
</dbReference>
<accession>A0A6B2LLG8</accession>
<evidence type="ECO:0000256" key="2">
    <source>
        <dbReference type="ARBA" id="ARBA00022741"/>
    </source>
</evidence>
<reference evidence="5" key="1">
    <citation type="journal article" date="2020" name="J. Eukaryot. Microbiol.">
        <title>De novo Sequencing, Assembly and Annotation of the Transcriptome for the Free-Living Testate Amoeba Arcella intermedia.</title>
        <authorList>
            <person name="Ribeiro G.M."/>
            <person name="Porfirio-Sousa A.L."/>
            <person name="Maurer-Alcala X.X."/>
            <person name="Katz L.A."/>
            <person name="Lahr D.J.G."/>
        </authorList>
    </citation>
    <scope>NUCLEOTIDE SEQUENCE</scope>
</reference>
<dbReference type="InterPro" id="IPR001806">
    <property type="entry name" value="Small_GTPase"/>
</dbReference>
<dbReference type="AlphaFoldDB" id="A0A6B2LLG8"/>
<dbReference type="SUPFAM" id="SSF52540">
    <property type="entry name" value="P-loop containing nucleoside triphosphate hydrolases"/>
    <property type="match status" value="1"/>
</dbReference>
<protein>
    <recommendedName>
        <fullName evidence="6">GTP-binding protein</fullName>
    </recommendedName>
</protein>